<keyword evidence="4" id="KW-0732">Signal</keyword>
<dbReference type="PIRSF" id="PIRSF000615">
    <property type="entry name" value="TyrPK_CSF1-R"/>
    <property type="match status" value="1"/>
</dbReference>
<comment type="caution">
    <text evidence="6">The sequence shown here is derived from an EMBL/GenBank/DDBJ whole genome shotgun (WGS) entry which is preliminary data.</text>
</comment>
<dbReference type="InterPro" id="IPR042495">
    <property type="entry name" value="PDGFRL"/>
</dbReference>
<evidence type="ECO:0000256" key="3">
    <source>
        <dbReference type="SAM" id="MobiDB-lite"/>
    </source>
</evidence>
<reference evidence="6" key="1">
    <citation type="journal article" name="BMC Genomics">
        <title>Long-read sequencing and de novo genome assembly of marine medaka (Oryzias melastigma).</title>
        <authorList>
            <person name="Liang P."/>
            <person name="Saqib H.S.A."/>
            <person name="Ni X."/>
            <person name="Shen Y."/>
        </authorList>
    </citation>
    <scope>NUCLEOTIDE SEQUENCE</scope>
    <source>
        <strain evidence="6">Bigg-433</strain>
    </source>
</reference>
<evidence type="ECO:0000256" key="1">
    <source>
        <dbReference type="ARBA" id="ARBA00011360"/>
    </source>
</evidence>
<dbReference type="InterPro" id="IPR003599">
    <property type="entry name" value="Ig_sub"/>
</dbReference>
<keyword evidence="6" id="KW-0675">Receptor</keyword>
<dbReference type="InterPro" id="IPR003598">
    <property type="entry name" value="Ig_sub2"/>
</dbReference>
<dbReference type="SMART" id="SM00408">
    <property type="entry name" value="IGc2"/>
    <property type="match status" value="1"/>
</dbReference>
<dbReference type="PROSITE" id="PS50835">
    <property type="entry name" value="IG_LIKE"/>
    <property type="match status" value="1"/>
</dbReference>
<dbReference type="PANTHER" id="PTHR15360:SF2">
    <property type="entry name" value="PLATELET-DERIVED GROWTH FACTOR RECEPTOR-LIKE PROTEIN"/>
    <property type="match status" value="1"/>
</dbReference>
<dbReference type="SMART" id="SM00409">
    <property type="entry name" value="IG"/>
    <property type="match status" value="3"/>
</dbReference>
<evidence type="ECO:0000256" key="4">
    <source>
        <dbReference type="SAM" id="SignalP"/>
    </source>
</evidence>
<evidence type="ECO:0000259" key="5">
    <source>
        <dbReference type="PROSITE" id="PS50835"/>
    </source>
</evidence>
<name>A0A834FEA5_ORYME</name>
<feature type="signal peptide" evidence="4">
    <location>
        <begin position="1"/>
        <end position="30"/>
    </location>
</feature>
<dbReference type="Gene3D" id="2.60.40.10">
    <property type="entry name" value="Immunoglobulins"/>
    <property type="match status" value="3"/>
</dbReference>
<dbReference type="Pfam" id="PF13927">
    <property type="entry name" value="Ig_3"/>
    <property type="match status" value="1"/>
</dbReference>
<accession>A0A834FEA5</accession>
<organism evidence="6 7">
    <name type="scientific">Oryzias melastigma</name>
    <name type="common">Marine medaka</name>
    <dbReference type="NCBI Taxonomy" id="30732"/>
    <lineage>
        <taxon>Eukaryota</taxon>
        <taxon>Metazoa</taxon>
        <taxon>Chordata</taxon>
        <taxon>Craniata</taxon>
        <taxon>Vertebrata</taxon>
        <taxon>Euteleostomi</taxon>
        <taxon>Actinopterygii</taxon>
        <taxon>Neopterygii</taxon>
        <taxon>Teleostei</taxon>
        <taxon>Neoteleostei</taxon>
        <taxon>Acanthomorphata</taxon>
        <taxon>Ovalentaria</taxon>
        <taxon>Atherinomorphae</taxon>
        <taxon>Beloniformes</taxon>
        <taxon>Adrianichthyidae</taxon>
        <taxon>Oryziinae</taxon>
        <taxon>Oryzias</taxon>
    </lineage>
</organism>
<dbReference type="CDD" id="cd00096">
    <property type="entry name" value="Ig"/>
    <property type="match status" value="1"/>
</dbReference>
<dbReference type="InterPro" id="IPR007110">
    <property type="entry name" value="Ig-like_dom"/>
</dbReference>
<sequence length="380" mass="42108">MPLQNVPGLRWRPVLISLFVCGLIFELVKAAQEQKPGRTVKQNKPKITASKSSTKAKASAPTQTLLTQVLSRGKFRKVGDTLTVQAGSVLELRCRGKPVQWGVPPYLEEDDDGRLKIVQHERYGVLTLINSTGADTGQYTCYPMYCEDTDCRREYNKAVKVFVFFADPQELFVPTINYYEVIQLRTNWPTVLPCQVTSPEAKVTLHREFPPVEVAVDGSEISFDVRKGFTIHRPRPHHAGELFCVASLGSLRQSSTKYMLIYVNYPVAPPAPVIQASSTSLSVGGNLQISCTVMGERDVVVEFDWEYPGQKIGRPLYTRESVTTVSQGSGQQQLSQSVLLVDEVRDVDQGTYTCTAGNLQGTKSASTTVQVVSKDKTKKP</sequence>
<gene>
    <name evidence="6" type="ORF">FQA47_004676</name>
</gene>
<dbReference type="EMBL" id="WKFB01000215">
    <property type="protein sequence ID" value="KAF6731309.1"/>
    <property type="molecule type" value="Genomic_DNA"/>
</dbReference>
<dbReference type="Pfam" id="PF21339">
    <property type="entry name" value="VEGFR-1-like_Ig-like"/>
    <property type="match status" value="1"/>
</dbReference>
<dbReference type="PANTHER" id="PTHR15360">
    <property type="entry name" value="PLATELET-DERIVED GROWTH FACTOR RECEPTOR LIKE"/>
    <property type="match status" value="1"/>
</dbReference>
<feature type="chain" id="PRO_5032352141" description="Platelet-derived growth factor receptor-like protein" evidence="4">
    <location>
        <begin position="31"/>
        <end position="380"/>
    </location>
</feature>
<dbReference type="InterPro" id="IPR036179">
    <property type="entry name" value="Ig-like_dom_sf"/>
</dbReference>
<feature type="domain" description="Ig-like" evidence="5">
    <location>
        <begin position="269"/>
        <end position="370"/>
    </location>
</feature>
<dbReference type="AlphaFoldDB" id="A0A834FEA5"/>
<feature type="region of interest" description="Disordered" evidence="3">
    <location>
        <begin position="35"/>
        <end position="59"/>
    </location>
</feature>
<evidence type="ECO:0000256" key="2">
    <source>
        <dbReference type="ARBA" id="ARBA00019671"/>
    </source>
</evidence>
<evidence type="ECO:0000313" key="6">
    <source>
        <dbReference type="EMBL" id="KAF6731309.1"/>
    </source>
</evidence>
<proteinExistence type="predicted"/>
<feature type="compositionally biased region" description="Low complexity" evidence="3">
    <location>
        <begin position="46"/>
        <end position="59"/>
    </location>
</feature>
<comment type="subunit">
    <text evidence="1">Forms a complex composed of PDGFRL, TNK2 and GRB2.</text>
</comment>
<dbReference type="InterPro" id="IPR013783">
    <property type="entry name" value="Ig-like_fold"/>
</dbReference>
<evidence type="ECO:0000313" key="7">
    <source>
        <dbReference type="Proteomes" id="UP000646548"/>
    </source>
</evidence>
<dbReference type="SUPFAM" id="SSF48726">
    <property type="entry name" value="Immunoglobulin"/>
    <property type="match status" value="3"/>
</dbReference>
<dbReference type="Proteomes" id="UP000646548">
    <property type="component" value="Unassembled WGS sequence"/>
</dbReference>
<protein>
    <recommendedName>
        <fullName evidence="2">Platelet-derived growth factor receptor-like protein</fullName>
    </recommendedName>
</protein>